<dbReference type="RefSeq" id="WP_326086097.1">
    <property type="nucleotide sequence ID" value="NZ_JARLKZ010000003.1"/>
</dbReference>
<dbReference type="Pfam" id="PF01522">
    <property type="entry name" value="Polysacc_deac_1"/>
    <property type="match status" value="1"/>
</dbReference>
<accession>A0ABU6GHA8</accession>
<feature type="chain" id="PRO_5045922222" evidence="1">
    <location>
        <begin position="34"/>
        <end position="381"/>
    </location>
</feature>
<dbReference type="PANTHER" id="PTHR10587">
    <property type="entry name" value="GLYCOSYL TRANSFERASE-RELATED"/>
    <property type="match status" value="1"/>
</dbReference>
<gene>
    <name evidence="3" type="ORF">P4H66_04595</name>
</gene>
<feature type="domain" description="NodB homology" evidence="2">
    <location>
        <begin position="179"/>
        <end position="365"/>
    </location>
</feature>
<dbReference type="PROSITE" id="PS51677">
    <property type="entry name" value="NODB"/>
    <property type="match status" value="1"/>
</dbReference>
<dbReference type="SUPFAM" id="SSF88713">
    <property type="entry name" value="Glycoside hydrolase/deacetylase"/>
    <property type="match status" value="1"/>
</dbReference>
<keyword evidence="4" id="KW-1185">Reference proteome</keyword>
<dbReference type="Pfam" id="PF07833">
    <property type="entry name" value="Cu_amine_oxidN1"/>
    <property type="match status" value="1"/>
</dbReference>
<keyword evidence="1" id="KW-0732">Signal</keyword>
<dbReference type="EMBL" id="JARLKZ010000003">
    <property type="protein sequence ID" value="MEC0239149.1"/>
    <property type="molecule type" value="Genomic_DNA"/>
</dbReference>
<sequence length="381" mass="42633">MRLRKFLQCSKWILSFVLIFGCVLSTGKNNATAEGSSADSAKYSVFAAVNDSLVTYPMSPVIHKGTLYVPIVQTAAAMNVTVQYAKGNVTLTHSGGQSVTLAADGKNTFVKNGRTFISFRVISEKFGFQLSYLPKQNVYRALNGGASLSDAQFADKYSSYIQEHKAQTPTPSKPNAGSKTIYITFDDGPSPYTPQLLNVLDQYKVKATFFMLGNQIASHPASVARIVQDGHGAGLHGMTHQKNKFYASPYSALNEMNMDNNKLHDAAKVYTKLIRVPYGSKPYFTKAYRDQTAAYGYHLWDWNIDSNDWRYQNSPQTIYNNVMRDIKNMEKKGVTPIVLFHDQKATVTILPKLIKAIQAEGYTFKPITNEMTPKNFWEDER</sequence>
<dbReference type="InterPro" id="IPR012854">
    <property type="entry name" value="Cu_amine_oxidase-like_N"/>
</dbReference>
<feature type="signal peptide" evidence="1">
    <location>
        <begin position="1"/>
        <end position="33"/>
    </location>
</feature>
<evidence type="ECO:0000313" key="4">
    <source>
        <dbReference type="Proteomes" id="UP001344632"/>
    </source>
</evidence>
<protein>
    <submittedName>
        <fullName evidence="3">Polysaccharide deacetylase family protein</fullName>
    </submittedName>
</protein>
<dbReference type="CDD" id="cd10944">
    <property type="entry name" value="CE4_SmPgdA_like"/>
    <property type="match status" value="1"/>
</dbReference>
<proteinExistence type="predicted"/>
<dbReference type="Gene3D" id="3.20.20.370">
    <property type="entry name" value="Glycoside hydrolase/deacetylase"/>
    <property type="match status" value="1"/>
</dbReference>
<dbReference type="PROSITE" id="PS51257">
    <property type="entry name" value="PROKAR_LIPOPROTEIN"/>
    <property type="match status" value="1"/>
</dbReference>
<dbReference type="InterPro" id="IPR011330">
    <property type="entry name" value="Glyco_hydro/deAcase_b/a-brl"/>
</dbReference>
<name>A0ABU6GHA8_9BACL</name>
<dbReference type="InterPro" id="IPR002509">
    <property type="entry name" value="NODB_dom"/>
</dbReference>
<evidence type="ECO:0000259" key="2">
    <source>
        <dbReference type="PROSITE" id="PS51677"/>
    </source>
</evidence>
<reference evidence="3 4" key="1">
    <citation type="submission" date="2023-03" db="EMBL/GenBank/DDBJ databases">
        <title>Bacillus Genome Sequencing.</title>
        <authorList>
            <person name="Dunlap C."/>
        </authorList>
    </citation>
    <scope>NUCLEOTIDE SEQUENCE [LARGE SCALE GENOMIC DNA]</scope>
    <source>
        <strain evidence="3 4">BD-525</strain>
    </source>
</reference>
<dbReference type="Proteomes" id="UP001344632">
    <property type="component" value="Unassembled WGS sequence"/>
</dbReference>
<comment type="caution">
    <text evidence="3">The sequence shown here is derived from an EMBL/GenBank/DDBJ whole genome shotgun (WGS) entry which is preliminary data.</text>
</comment>
<dbReference type="PANTHER" id="PTHR10587:SF125">
    <property type="entry name" value="POLYSACCHARIDE DEACETYLASE YHEN-RELATED"/>
    <property type="match status" value="1"/>
</dbReference>
<evidence type="ECO:0000313" key="3">
    <source>
        <dbReference type="EMBL" id="MEC0239149.1"/>
    </source>
</evidence>
<organism evidence="3 4">
    <name type="scientific">Paenibacillus dokdonensis</name>
    <dbReference type="NCBI Taxonomy" id="2567944"/>
    <lineage>
        <taxon>Bacteria</taxon>
        <taxon>Bacillati</taxon>
        <taxon>Bacillota</taxon>
        <taxon>Bacilli</taxon>
        <taxon>Bacillales</taxon>
        <taxon>Paenibacillaceae</taxon>
        <taxon>Paenibacillus</taxon>
    </lineage>
</organism>
<evidence type="ECO:0000256" key="1">
    <source>
        <dbReference type="SAM" id="SignalP"/>
    </source>
</evidence>
<dbReference type="InterPro" id="IPR050248">
    <property type="entry name" value="Polysacc_deacetylase_ArnD"/>
</dbReference>